<dbReference type="Gene3D" id="3.90.70.10">
    <property type="entry name" value="Cysteine proteinases"/>
    <property type="match status" value="1"/>
</dbReference>
<comment type="caution">
    <text evidence="2">The sequence shown here is derived from an EMBL/GenBank/DDBJ whole genome shotgun (WGS) entry which is preliminary data.</text>
</comment>
<evidence type="ECO:0000313" key="2">
    <source>
        <dbReference type="EMBL" id="TXD95187.1"/>
    </source>
</evidence>
<evidence type="ECO:0000313" key="3">
    <source>
        <dbReference type="Proteomes" id="UP000321367"/>
    </source>
</evidence>
<dbReference type="OrthoDB" id="5148996at2"/>
<organism evidence="2 3">
    <name type="scientific">Gillisia hiemivivida</name>
    <dbReference type="NCBI Taxonomy" id="291190"/>
    <lineage>
        <taxon>Bacteria</taxon>
        <taxon>Pseudomonadati</taxon>
        <taxon>Bacteroidota</taxon>
        <taxon>Flavobacteriia</taxon>
        <taxon>Flavobacteriales</taxon>
        <taxon>Flavobacteriaceae</taxon>
        <taxon>Gillisia</taxon>
    </lineage>
</organism>
<feature type="chain" id="PRO_5022868056" description="Peptidase C39-like domain-containing protein" evidence="1">
    <location>
        <begin position="24"/>
        <end position="169"/>
    </location>
</feature>
<feature type="signal peptide" evidence="1">
    <location>
        <begin position="1"/>
        <end position="23"/>
    </location>
</feature>
<accession>A0A5C6ZW86</accession>
<dbReference type="AlphaFoldDB" id="A0A5C6ZW86"/>
<proteinExistence type="predicted"/>
<gene>
    <name evidence="2" type="ORF">ES724_03275</name>
</gene>
<evidence type="ECO:0000256" key="1">
    <source>
        <dbReference type="SAM" id="SignalP"/>
    </source>
</evidence>
<reference evidence="2 3" key="1">
    <citation type="submission" date="2019-08" db="EMBL/GenBank/DDBJ databases">
        <title>Genome sequence of Gillisia hiemivivida IC154 (type strain).</title>
        <authorList>
            <person name="Bowman J.P."/>
        </authorList>
    </citation>
    <scope>NUCLEOTIDE SEQUENCE [LARGE SCALE GENOMIC DNA]</scope>
    <source>
        <strain evidence="2 3">IC154</strain>
    </source>
</reference>
<sequence>MKCKSFFLTFLLVSLTSSIVAQMICQEQSMWCWAACIQSSLSQANVYKTQSDIVSRLVGWPQDRPANNEDVIAVLRSFNFRAWEVQRPANPLELYNTLNEGWKIIAFVNPSRNPQLGHYIMLQGIAQDGSIMVSDPAPTPGCQSYNQNISDLYERWNWGASIVVGTPSY</sequence>
<keyword evidence="1" id="KW-0732">Signal</keyword>
<dbReference type="InterPro" id="IPR022118">
    <property type="entry name" value="Peptidase_C70_AvrRpt2"/>
</dbReference>
<dbReference type="EMBL" id="VORY01000002">
    <property type="protein sequence ID" value="TXD95187.1"/>
    <property type="molecule type" value="Genomic_DNA"/>
</dbReference>
<protein>
    <recommendedName>
        <fullName evidence="4">Peptidase C39-like domain-containing protein</fullName>
    </recommendedName>
</protein>
<name>A0A5C6ZW86_9FLAO</name>
<evidence type="ECO:0008006" key="4">
    <source>
        <dbReference type="Google" id="ProtNLM"/>
    </source>
</evidence>
<dbReference type="Proteomes" id="UP000321367">
    <property type="component" value="Unassembled WGS sequence"/>
</dbReference>
<dbReference type="Pfam" id="PF12385">
    <property type="entry name" value="Peptidase_C70"/>
    <property type="match status" value="1"/>
</dbReference>
<keyword evidence="3" id="KW-1185">Reference proteome</keyword>